<feature type="transmembrane region" description="Helical" evidence="5">
    <location>
        <begin position="77"/>
        <end position="100"/>
    </location>
</feature>
<protein>
    <submittedName>
        <fullName evidence="7">DoxX family protein</fullName>
    </submittedName>
</protein>
<name>A0ABS8MKL1_9FLAO</name>
<dbReference type="Proteomes" id="UP001430679">
    <property type="component" value="Unassembled WGS sequence"/>
</dbReference>
<evidence type="ECO:0000256" key="5">
    <source>
        <dbReference type="SAM" id="Phobius"/>
    </source>
</evidence>
<evidence type="ECO:0000259" key="6">
    <source>
        <dbReference type="Pfam" id="PF07291"/>
    </source>
</evidence>
<feature type="transmembrane region" description="Helical" evidence="5">
    <location>
        <begin position="48"/>
        <end position="70"/>
    </location>
</feature>
<feature type="transmembrane region" description="Helical" evidence="5">
    <location>
        <begin position="146"/>
        <end position="164"/>
    </location>
</feature>
<reference evidence="7" key="1">
    <citation type="submission" date="2021-11" db="EMBL/GenBank/DDBJ databases">
        <title>Description of novel Flavobacterium species.</title>
        <authorList>
            <person name="Saticioglu I.B."/>
            <person name="Ay H."/>
            <person name="Altun S."/>
            <person name="Duman M."/>
        </authorList>
    </citation>
    <scope>NUCLEOTIDE SEQUENCE</scope>
    <source>
        <strain evidence="7">F-30</strain>
    </source>
</reference>
<sequence>MKLKRNIKNLTLELICLLYVSLFVYAAVSKILEFENFQAQLGQSPILGAYAGFLSYFVIITELVVALLLVFSKTRILALYAAFELMVLFTVYIIIILNFSYTIPCSCGGVLENMGWKEHLAFNIFFVFLAVIATVLNSVHYNKTMLKLFVLTISGSLIMSLLYFRSENIIHKENPFIRRFTPGSSKKIAETKLHNNTLYIAGTDQNSIYIGDQRAPLHIFKYDSTLKVKKHYKIELENAGYSFRSVQVRISPPYFFVMDGTVPIIYRGKISDWKAEILMKDSGYYFSKAVVIDSLKIAFRTQLEKSRENALGVFNFKNSLKSNLHQDLLQKQIDGFFDTDGMMNYDSETKSFVYLYYYRNQFIVTDNNLKLRYRGNTIDTTKTANLKPVFIKDKGQRKLSSPDNIVNKLSTIRDNFLFVNSSLRGRFEPKEMWDTATIVDVYDTDLNSYLSSIYIYKVEEFKMKDMIVLGNNLYVIVGQNLQCYKLDKDLKTNQHKNISGR</sequence>
<evidence type="ECO:0000313" key="8">
    <source>
        <dbReference type="Proteomes" id="UP001430679"/>
    </source>
</evidence>
<keyword evidence="4 5" id="KW-0472">Membrane</keyword>
<dbReference type="EMBL" id="JAJJMM010000001">
    <property type="protein sequence ID" value="MCC9066024.1"/>
    <property type="molecule type" value="Genomic_DNA"/>
</dbReference>
<comment type="caution">
    <text evidence="7">The sequence shown here is derived from an EMBL/GenBank/DDBJ whole genome shotgun (WGS) entry which is preliminary data.</text>
</comment>
<proteinExistence type="predicted"/>
<evidence type="ECO:0000256" key="4">
    <source>
        <dbReference type="ARBA" id="ARBA00023136"/>
    </source>
</evidence>
<keyword evidence="2 5" id="KW-0812">Transmembrane</keyword>
<comment type="subcellular location">
    <subcellularLocation>
        <location evidence="1">Membrane</location>
        <topology evidence="1">Multi-pass membrane protein</topology>
    </subcellularLocation>
</comment>
<organism evidence="7 8">
    <name type="scientific">Flavobacterium piscisymbiosum</name>
    <dbReference type="NCBI Taxonomy" id="2893753"/>
    <lineage>
        <taxon>Bacteria</taxon>
        <taxon>Pseudomonadati</taxon>
        <taxon>Bacteroidota</taxon>
        <taxon>Flavobacteriia</taxon>
        <taxon>Flavobacteriales</taxon>
        <taxon>Flavobacteriaceae</taxon>
        <taxon>Flavobacterium</taxon>
    </lineage>
</organism>
<dbReference type="InterPro" id="IPR009908">
    <property type="entry name" value="Methylamine_util_MauE"/>
</dbReference>
<keyword evidence="3 5" id="KW-1133">Transmembrane helix</keyword>
<feature type="transmembrane region" description="Helical" evidence="5">
    <location>
        <begin position="12"/>
        <end position="28"/>
    </location>
</feature>
<dbReference type="Pfam" id="PF07291">
    <property type="entry name" value="MauE"/>
    <property type="match status" value="1"/>
</dbReference>
<gene>
    <name evidence="7" type="ORF">LNP81_23770</name>
</gene>
<accession>A0ABS8MKL1</accession>
<evidence type="ECO:0000313" key="7">
    <source>
        <dbReference type="EMBL" id="MCC9066024.1"/>
    </source>
</evidence>
<feature type="domain" description="Methylamine utilisation protein MauE" evidence="6">
    <location>
        <begin position="10"/>
        <end position="134"/>
    </location>
</feature>
<keyword evidence="8" id="KW-1185">Reference proteome</keyword>
<evidence type="ECO:0000256" key="3">
    <source>
        <dbReference type="ARBA" id="ARBA00022989"/>
    </source>
</evidence>
<feature type="transmembrane region" description="Helical" evidence="5">
    <location>
        <begin position="120"/>
        <end position="139"/>
    </location>
</feature>
<evidence type="ECO:0000256" key="2">
    <source>
        <dbReference type="ARBA" id="ARBA00022692"/>
    </source>
</evidence>
<dbReference type="RefSeq" id="WP_230039727.1">
    <property type="nucleotide sequence ID" value="NZ_JAJJMM010000001.1"/>
</dbReference>
<evidence type="ECO:0000256" key="1">
    <source>
        <dbReference type="ARBA" id="ARBA00004141"/>
    </source>
</evidence>